<feature type="domain" description="Protein kinase" evidence="17">
    <location>
        <begin position="209"/>
        <end position="523"/>
    </location>
</feature>
<dbReference type="Gene3D" id="3.30.200.20">
    <property type="entry name" value="Phosphorylase Kinase, domain 1"/>
    <property type="match status" value="1"/>
</dbReference>
<evidence type="ECO:0000256" key="15">
    <source>
        <dbReference type="PROSITE-ProRule" id="PRU10141"/>
    </source>
</evidence>
<evidence type="ECO:0000259" key="17">
    <source>
        <dbReference type="PROSITE" id="PS50011"/>
    </source>
</evidence>
<dbReference type="InterPro" id="IPR011009">
    <property type="entry name" value="Kinase-like_dom_sf"/>
</dbReference>
<keyword evidence="4" id="KW-0597">Phosphoprotein</keyword>
<comment type="catalytic activity">
    <reaction evidence="14">
        <text>L-tyrosyl-[protein] + ATP = O-phospho-L-tyrosyl-[protein] + ADP + H(+)</text>
        <dbReference type="Rhea" id="RHEA:10596"/>
        <dbReference type="Rhea" id="RHEA-COMP:10136"/>
        <dbReference type="Rhea" id="RHEA-COMP:20101"/>
        <dbReference type="ChEBI" id="CHEBI:15378"/>
        <dbReference type="ChEBI" id="CHEBI:30616"/>
        <dbReference type="ChEBI" id="CHEBI:46858"/>
        <dbReference type="ChEBI" id="CHEBI:61978"/>
        <dbReference type="ChEBI" id="CHEBI:456216"/>
        <dbReference type="EC" id="2.7.12.1"/>
    </reaction>
</comment>
<evidence type="ECO:0000256" key="1">
    <source>
        <dbReference type="ARBA" id="ARBA00004123"/>
    </source>
</evidence>
<feature type="compositionally biased region" description="Basic and acidic residues" evidence="16">
    <location>
        <begin position="106"/>
        <end position="119"/>
    </location>
</feature>
<feature type="compositionally biased region" description="Basic residues" evidence="16">
    <location>
        <begin position="125"/>
        <end position="149"/>
    </location>
</feature>
<evidence type="ECO:0000256" key="13">
    <source>
        <dbReference type="ARBA" id="ARBA00049308"/>
    </source>
</evidence>
<evidence type="ECO:0000313" key="19">
    <source>
        <dbReference type="RefSeq" id="XP_037884879.1"/>
    </source>
</evidence>
<keyword evidence="6 15" id="KW-0547">Nucleotide-binding</keyword>
<keyword evidence="9" id="KW-0829">Tyrosine-protein kinase</keyword>
<evidence type="ECO:0000256" key="12">
    <source>
        <dbReference type="ARBA" id="ARBA00049003"/>
    </source>
</evidence>
<dbReference type="InterPro" id="IPR008271">
    <property type="entry name" value="Ser/Thr_kinase_AS"/>
</dbReference>
<evidence type="ECO:0000256" key="10">
    <source>
        <dbReference type="ARBA" id="ARBA00023242"/>
    </source>
</evidence>
<evidence type="ECO:0000313" key="18">
    <source>
        <dbReference type="Proteomes" id="UP000092443"/>
    </source>
</evidence>
<dbReference type="FunFam" id="3.30.200.20:FF:000061">
    <property type="entry name" value="Dual specificity protein kinase CLK2"/>
    <property type="match status" value="1"/>
</dbReference>
<keyword evidence="7 19" id="KW-0418">Kinase</keyword>
<dbReference type="FunFam" id="1.10.510.10:FF:000145">
    <property type="entry name" value="Dual specificity protein kinase CLK2"/>
    <property type="match status" value="1"/>
</dbReference>
<dbReference type="GO" id="GO:0004712">
    <property type="term" value="F:protein serine/threonine/tyrosine kinase activity"/>
    <property type="evidence" value="ECO:0007669"/>
    <property type="project" value="UniProtKB-EC"/>
</dbReference>
<dbReference type="PROSITE" id="PS00108">
    <property type="entry name" value="PROTEIN_KINASE_ST"/>
    <property type="match status" value="1"/>
</dbReference>
<dbReference type="PANTHER" id="PTHR45646:SF11">
    <property type="entry name" value="SERINE_THREONINE-PROTEIN KINASE DOA"/>
    <property type="match status" value="1"/>
</dbReference>
<dbReference type="Proteomes" id="UP000092443">
    <property type="component" value="Unplaced"/>
</dbReference>
<evidence type="ECO:0000256" key="8">
    <source>
        <dbReference type="ARBA" id="ARBA00022840"/>
    </source>
</evidence>
<evidence type="ECO:0000256" key="3">
    <source>
        <dbReference type="ARBA" id="ARBA00022527"/>
    </source>
</evidence>
<evidence type="ECO:0000256" key="2">
    <source>
        <dbReference type="ARBA" id="ARBA00013203"/>
    </source>
</evidence>
<feature type="region of interest" description="Disordered" evidence="16">
    <location>
        <begin position="525"/>
        <end position="558"/>
    </location>
</feature>
<keyword evidence="18" id="KW-1185">Reference proteome</keyword>
<dbReference type="GO" id="GO:0005524">
    <property type="term" value="F:ATP binding"/>
    <property type="evidence" value="ECO:0007669"/>
    <property type="project" value="UniProtKB-UniRule"/>
</dbReference>
<evidence type="ECO:0000256" key="6">
    <source>
        <dbReference type="ARBA" id="ARBA00022741"/>
    </source>
</evidence>
<proteinExistence type="inferred from homology"/>
<reference evidence="19" key="1">
    <citation type="submission" date="2025-08" db="UniProtKB">
        <authorList>
            <consortium name="RefSeq"/>
        </authorList>
    </citation>
    <scope>IDENTIFICATION</scope>
    <source>
        <tissue evidence="19">Whole body pupa</tissue>
    </source>
</reference>
<name>A0A8U0WJB9_9MUSC</name>
<sequence>MHVRIQEPALKTWKLVSSILNTLWSKLYLPTAISLLALTYKPISTVNKERKMPRTRRRHHSRDRSSAAIRDKRRRVGSGEATPLASEAVSPPRSKYTRSAAKRRRHESDTSSKVSKESTFDSLSRRRKERSKRSHRKSPTSGRRVHKFRYREDASHSSSRRRHRDRAKDERDSGRNTRRSHSKTAKPVIQDDADGHLMYHNGDILHHRYKIMATLGEGTFGRVVKVKDMERDYCMALKIIKNVEKYREAAKLEINALEKIAQKDPNCEHLCVKMIDWFDYHGHMCIVFEMLGLSVFDFLRENNYEPYPLEQVRHMAYQLCYSVKFLHDNRLTHTDLKPENILFVDSEYTTHYNHKINREVRRVKNTDVRLIDFGSATFDHEHHSTIVSTRHYRAPEVILELGWSQPCDVWSIGCILFELYLGITLFQTHDNREHLAMMERILGQIPYRMARKTKTKYFYHGKLDWDEKSSAGRYVRDHCKPLFRYQMSDSEDHCELFDLIKKMLDYEPSQRVTLGEALRHPFFDKLPPHQRLGDPGSKIIQPASSGSSSRERSHSLSR</sequence>
<comment type="subcellular location">
    <subcellularLocation>
        <location evidence="1">Nucleus</location>
    </subcellularLocation>
</comment>
<dbReference type="GO" id="GO:0005634">
    <property type="term" value="C:nucleus"/>
    <property type="evidence" value="ECO:0007669"/>
    <property type="project" value="UniProtKB-SubCell"/>
</dbReference>
<evidence type="ECO:0000256" key="4">
    <source>
        <dbReference type="ARBA" id="ARBA00022553"/>
    </source>
</evidence>
<feature type="compositionally biased region" description="Basic and acidic residues" evidence="16">
    <location>
        <begin position="166"/>
        <end position="175"/>
    </location>
</feature>
<dbReference type="GO" id="GO:0004674">
    <property type="term" value="F:protein serine/threonine kinase activity"/>
    <property type="evidence" value="ECO:0007669"/>
    <property type="project" value="UniProtKB-KW"/>
</dbReference>
<feature type="region of interest" description="Disordered" evidence="16">
    <location>
        <begin position="48"/>
        <end position="193"/>
    </location>
</feature>
<dbReference type="InterPro" id="IPR000719">
    <property type="entry name" value="Prot_kinase_dom"/>
</dbReference>
<dbReference type="CDD" id="cd14134">
    <property type="entry name" value="PKc_CLK"/>
    <property type="match status" value="1"/>
</dbReference>
<dbReference type="InterPro" id="IPR051175">
    <property type="entry name" value="CLK_kinases"/>
</dbReference>
<evidence type="ECO:0000256" key="11">
    <source>
        <dbReference type="ARBA" id="ARBA00037966"/>
    </source>
</evidence>
<keyword evidence="10" id="KW-0539">Nucleus</keyword>
<dbReference type="GeneID" id="119634664"/>
<dbReference type="EC" id="2.7.12.1" evidence="2"/>
<comment type="catalytic activity">
    <reaction evidence="13">
        <text>L-threonyl-[protein] + ATP = O-phospho-L-threonyl-[protein] + ADP + H(+)</text>
        <dbReference type="Rhea" id="RHEA:46608"/>
        <dbReference type="Rhea" id="RHEA-COMP:11060"/>
        <dbReference type="Rhea" id="RHEA-COMP:11605"/>
        <dbReference type="ChEBI" id="CHEBI:15378"/>
        <dbReference type="ChEBI" id="CHEBI:30013"/>
        <dbReference type="ChEBI" id="CHEBI:30616"/>
        <dbReference type="ChEBI" id="CHEBI:61977"/>
        <dbReference type="ChEBI" id="CHEBI:456216"/>
        <dbReference type="EC" id="2.7.12.1"/>
    </reaction>
</comment>
<dbReference type="GO" id="GO:0043484">
    <property type="term" value="P:regulation of RNA splicing"/>
    <property type="evidence" value="ECO:0007669"/>
    <property type="project" value="TreeGrafter"/>
</dbReference>
<evidence type="ECO:0000256" key="14">
    <source>
        <dbReference type="ARBA" id="ARBA00051680"/>
    </source>
</evidence>
<dbReference type="SUPFAM" id="SSF56112">
    <property type="entry name" value="Protein kinase-like (PK-like)"/>
    <property type="match status" value="1"/>
</dbReference>
<gene>
    <name evidence="19" type="primary">LOC119634664</name>
</gene>
<comment type="similarity">
    <text evidence="11">Belongs to the protein kinase superfamily. CMGC Ser/Thr protein kinase family. Lammer subfamily.</text>
</comment>
<protein>
    <recommendedName>
        <fullName evidence="2">dual-specificity kinase</fullName>
        <ecNumber evidence="2">2.7.12.1</ecNumber>
    </recommendedName>
</protein>
<accession>A0A8U0WJB9</accession>
<dbReference type="InterPro" id="IPR017441">
    <property type="entry name" value="Protein_kinase_ATP_BS"/>
</dbReference>
<evidence type="ECO:0000256" key="9">
    <source>
        <dbReference type="ARBA" id="ARBA00023137"/>
    </source>
</evidence>
<dbReference type="SMART" id="SM00220">
    <property type="entry name" value="S_TKc"/>
    <property type="match status" value="1"/>
</dbReference>
<organism evidence="18 19">
    <name type="scientific">Glossina fuscipes</name>
    <dbReference type="NCBI Taxonomy" id="7396"/>
    <lineage>
        <taxon>Eukaryota</taxon>
        <taxon>Metazoa</taxon>
        <taxon>Ecdysozoa</taxon>
        <taxon>Arthropoda</taxon>
        <taxon>Hexapoda</taxon>
        <taxon>Insecta</taxon>
        <taxon>Pterygota</taxon>
        <taxon>Neoptera</taxon>
        <taxon>Endopterygota</taxon>
        <taxon>Diptera</taxon>
        <taxon>Brachycera</taxon>
        <taxon>Muscomorpha</taxon>
        <taxon>Hippoboscoidea</taxon>
        <taxon>Glossinidae</taxon>
        <taxon>Glossina</taxon>
    </lineage>
</organism>
<comment type="catalytic activity">
    <reaction evidence="12">
        <text>L-seryl-[protein] + ATP = O-phospho-L-seryl-[protein] + ADP + H(+)</text>
        <dbReference type="Rhea" id="RHEA:17989"/>
        <dbReference type="Rhea" id="RHEA-COMP:9863"/>
        <dbReference type="Rhea" id="RHEA-COMP:11604"/>
        <dbReference type="ChEBI" id="CHEBI:15378"/>
        <dbReference type="ChEBI" id="CHEBI:29999"/>
        <dbReference type="ChEBI" id="CHEBI:30616"/>
        <dbReference type="ChEBI" id="CHEBI:83421"/>
        <dbReference type="ChEBI" id="CHEBI:456216"/>
        <dbReference type="EC" id="2.7.12.1"/>
    </reaction>
</comment>
<dbReference type="PROSITE" id="PS00107">
    <property type="entry name" value="PROTEIN_KINASE_ATP"/>
    <property type="match status" value="1"/>
</dbReference>
<feature type="binding site" evidence="15">
    <location>
        <position position="238"/>
    </location>
    <ligand>
        <name>ATP</name>
        <dbReference type="ChEBI" id="CHEBI:30616"/>
    </ligand>
</feature>
<dbReference type="PANTHER" id="PTHR45646">
    <property type="entry name" value="SERINE/THREONINE-PROTEIN KINASE DOA-RELATED"/>
    <property type="match status" value="1"/>
</dbReference>
<keyword evidence="5" id="KW-0808">Transferase</keyword>
<dbReference type="Gene3D" id="1.10.510.10">
    <property type="entry name" value="Transferase(Phosphotransferase) domain 1"/>
    <property type="match status" value="1"/>
</dbReference>
<dbReference type="RefSeq" id="XP_037884879.1">
    <property type="nucleotide sequence ID" value="XM_038028951.1"/>
</dbReference>
<keyword evidence="3" id="KW-0723">Serine/threonine-protein kinase</keyword>
<dbReference type="Pfam" id="PF00069">
    <property type="entry name" value="Pkinase"/>
    <property type="match status" value="1"/>
</dbReference>
<dbReference type="PROSITE" id="PS50011">
    <property type="entry name" value="PROTEIN_KINASE_DOM"/>
    <property type="match status" value="1"/>
</dbReference>
<evidence type="ECO:0000256" key="16">
    <source>
        <dbReference type="SAM" id="MobiDB-lite"/>
    </source>
</evidence>
<dbReference type="GO" id="GO:0004713">
    <property type="term" value="F:protein tyrosine kinase activity"/>
    <property type="evidence" value="ECO:0007669"/>
    <property type="project" value="UniProtKB-KW"/>
</dbReference>
<feature type="compositionally biased region" description="Basic residues" evidence="16">
    <location>
        <begin position="53"/>
        <end position="62"/>
    </location>
</feature>
<dbReference type="AlphaFoldDB" id="A0A8U0WJB9"/>
<keyword evidence="8 15" id="KW-0067">ATP-binding</keyword>
<evidence type="ECO:0000256" key="5">
    <source>
        <dbReference type="ARBA" id="ARBA00022679"/>
    </source>
</evidence>
<feature type="compositionally biased region" description="Basic and acidic residues" evidence="16">
    <location>
        <begin position="549"/>
        <end position="558"/>
    </location>
</feature>
<evidence type="ECO:0000256" key="7">
    <source>
        <dbReference type="ARBA" id="ARBA00022777"/>
    </source>
</evidence>